<dbReference type="GO" id="GO:0140359">
    <property type="term" value="F:ABC-type transporter activity"/>
    <property type="evidence" value="ECO:0007669"/>
    <property type="project" value="InterPro"/>
</dbReference>
<keyword evidence="8" id="KW-1185">Reference proteome</keyword>
<dbReference type="Proteomes" id="UP000295678">
    <property type="component" value="Unassembled WGS sequence"/>
</dbReference>
<comment type="subcellular location">
    <subcellularLocation>
        <location evidence="1">Cell inner membrane</location>
        <topology evidence="1">Peripheral membrane protein</topology>
    </subcellularLocation>
</comment>
<dbReference type="InterPro" id="IPR012340">
    <property type="entry name" value="NA-bd_OB-fold"/>
</dbReference>
<evidence type="ECO:0000256" key="5">
    <source>
        <dbReference type="ARBA" id="ARBA00022840"/>
    </source>
</evidence>
<dbReference type="GO" id="GO:0008643">
    <property type="term" value="P:carbohydrate transport"/>
    <property type="evidence" value="ECO:0007669"/>
    <property type="project" value="InterPro"/>
</dbReference>
<evidence type="ECO:0000256" key="1">
    <source>
        <dbReference type="ARBA" id="ARBA00004417"/>
    </source>
</evidence>
<comment type="caution">
    <text evidence="7">The sequence shown here is derived from an EMBL/GenBank/DDBJ whole genome shotgun (WGS) entry which is preliminary data.</text>
</comment>
<dbReference type="InterPro" id="IPR015855">
    <property type="entry name" value="ABC_transpr_MalK-like"/>
</dbReference>
<evidence type="ECO:0000256" key="3">
    <source>
        <dbReference type="ARBA" id="ARBA00022448"/>
    </source>
</evidence>
<dbReference type="CDD" id="cd03301">
    <property type="entry name" value="ABC_MalK_N"/>
    <property type="match status" value="1"/>
</dbReference>
<name>A0A4R3MGI7_9HYPH</name>
<evidence type="ECO:0000313" key="8">
    <source>
        <dbReference type="Proteomes" id="UP000295678"/>
    </source>
</evidence>
<gene>
    <name evidence="7" type="ORF">EDC22_105256</name>
</gene>
<dbReference type="Gene3D" id="3.40.50.300">
    <property type="entry name" value="P-loop containing nucleotide triphosphate hydrolases"/>
    <property type="match status" value="1"/>
</dbReference>
<keyword evidence="3" id="KW-0813">Transport</keyword>
<dbReference type="PROSITE" id="PS00211">
    <property type="entry name" value="ABC_TRANSPORTER_1"/>
    <property type="match status" value="1"/>
</dbReference>
<dbReference type="GO" id="GO:0016887">
    <property type="term" value="F:ATP hydrolysis activity"/>
    <property type="evidence" value="ECO:0007669"/>
    <property type="project" value="InterPro"/>
</dbReference>
<dbReference type="InterPro" id="IPR008995">
    <property type="entry name" value="Mo/tungstate-bd_C_term_dom"/>
</dbReference>
<dbReference type="InterPro" id="IPR003439">
    <property type="entry name" value="ABC_transporter-like_ATP-bd"/>
</dbReference>
<dbReference type="InterPro" id="IPR017871">
    <property type="entry name" value="ABC_transporter-like_CS"/>
</dbReference>
<reference evidence="7 8" key="1">
    <citation type="submission" date="2019-03" db="EMBL/GenBank/DDBJ databases">
        <title>Genomic Encyclopedia of Type Strains, Phase IV (KMG-IV): sequencing the most valuable type-strain genomes for metagenomic binning, comparative biology and taxonomic classification.</title>
        <authorList>
            <person name="Goeker M."/>
        </authorList>
    </citation>
    <scope>NUCLEOTIDE SEQUENCE [LARGE SCALE GENOMIC DNA]</scope>
    <source>
        <strain evidence="7 8">DSM 19345</strain>
    </source>
</reference>
<accession>A0A4R3MGI7</accession>
<evidence type="ECO:0000313" key="7">
    <source>
        <dbReference type="EMBL" id="TCT10755.1"/>
    </source>
</evidence>
<feature type="domain" description="ABC transporter" evidence="6">
    <location>
        <begin position="4"/>
        <end position="236"/>
    </location>
</feature>
<proteinExistence type="inferred from homology"/>
<dbReference type="InterPro" id="IPR027417">
    <property type="entry name" value="P-loop_NTPase"/>
</dbReference>
<dbReference type="OrthoDB" id="9767663at2"/>
<dbReference type="Gene3D" id="2.40.50.140">
    <property type="entry name" value="Nucleic acid-binding proteins"/>
    <property type="match status" value="1"/>
</dbReference>
<sequence length="341" mass="36583">MAEVRLEDVSKRFGATTAVEGLSLTVADGEFVVLLGPTGAGKTTTLRLVAGLEQADQGRILIGGEDVTRADPASRDVTFVFQQYSLYPHMTVYDNLAFPLRSPARRQSEAAIRARVEAVASMLRISSKLGNKATRLSGGEMQRVAIGRALVREPRVYLMDEPLSSLDAKLRSEMRLELKRIKKELGATILYVTHDQVEAMTMADRIGVMREGRLIQIGSPHAIYTDPDDIYVATRLGQPSINLVPAGLIPDAGAPAGAVTLGLRTEHLRITAKPNGGACGTVAWIEHLGDQNHLHVEIGGRRLTVLADPDTDLAVGDTVGVEAVGALYFGADGSRIRGARG</sequence>
<keyword evidence="5 7" id="KW-0067">ATP-binding</keyword>
<dbReference type="PROSITE" id="PS50893">
    <property type="entry name" value="ABC_TRANSPORTER_2"/>
    <property type="match status" value="1"/>
</dbReference>
<dbReference type="InterPro" id="IPR047641">
    <property type="entry name" value="ABC_transpr_MalK/UgpC-like"/>
</dbReference>
<keyword evidence="4" id="KW-0547">Nucleotide-binding</keyword>
<dbReference type="InterPro" id="IPR013611">
    <property type="entry name" value="Transp-assoc_OB_typ2"/>
</dbReference>
<dbReference type="EMBL" id="SMAK01000005">
    <property type="protein sequence ID" value="TCT10755.1"/>
    <property type="molecule type" value="Genomic_DNA"/>
</dbReference>
<dbReference type="PANTHER" id="PTHR43875">
    <property type="entry name" value="MALTODEXTRIN IMPORT ATP-BINDING PROTEIN MSMX"/>
    <property type="match status" value="1"/>
</dbReference>
<evidence type="ECO:0000256" key="2">
    <source>
        <dbReference type="ARBA" id="ARBA00005417"/>
    </source>
</evidence>
<dbReference type="GO" id="GO:0005524">
    <property type="term" value="F:ATP binding"/>
    <property type="evidence" value="ECO:0007669"/>
    <property type="project" value="UniProtKB-KW"/>
</dbReference>
<dbReference type="SUPFAM" id="SSF50331">
    <property type="entry name" value="MOP-like"/>
    <property type="match status" value="1"/>
</dbReference>
<dbReference type="Pfam" id="PF00005">
    <property type="entry name" value="ABC_tran"/>
    <property type="match status" value="1"/>
</dbReference>
<dbReference type="InterPro" id="IPR003593">
    <property type="entry name" value="AAA+_ATPase"/>
</dbReference>
<dbReference type="FunFam" id="3.40.50.300:FF:000042">
    <property type="entry name" value="Maltose/maltodextrin ABC transporter, ATP-binding protein"/>
    <property type="match status" value="1"/>
</dbReference>
<dbReference type="AlphaFoldDB" id="A0A4R3MGI7"/>
<comment type="similarity">
    <text evidence="2">Belongs to the ABC transporter superfamily.</text>
</comment>
<dbReference type="GO" id="GO:0055052">
    <property type="term" value="C:ATP-binding cassette (ABC) transporter complex, substrate-binding subunit-containing"/>
    <property type="evidence" value="ECO:0007669"/>
    <property type="project" value="TreeGrafter"/>
</dbReference>
<dbReference type="SMART" id="SM00382">
    <property type="entry name" value="AAA"/>
    <property type="match status" value="1"/>
</dbReference>
<dbReference type="Pfam" id="PF08402">
    <property type="entry name" value="TOBE_2"/>
    <property type="match status" value="1"/>
</dbReference>
<evidence type="ECO:0000259" key="6">
    <source>
        <dbReference type="PROSITE" id="PS50893"/>
    </source>
</evidence>
<evidence type="ECO:0000256" key="4">
    <source>
        <dbReference type="ARBA" id="ARBA00022741"/>
    </source>
</evidence>
<dbReference type="SUPFAM" id="SSF52540">
    <property type="entry name" value="P-loop containing nucleoside triphosphate hydrolases"/>
    <property type="match status" value="1"/>
</dbReference>
<dbReference type="RefSeq" id="WP_132806590.1">
    <property type="nucleotide sequence ID" value="NZ_SMAK01000005.1"/>
</dbReference>
<dbReference type="PANTHER" id="PTHR43875:SF1">
    <property type="entry name" value="OSMOPROTECTIVE COMPOUNDS UPTAKE ATP-BINDING PROTEIN GGTA"/>
    <property type="match status" value="1"/>
</dbReference>
<organism evidence="7 8">
    <name type="scientific">Tepidamorphus gemmatus</name>
    <dbReference type="NCBI Taxonomy" id="747076"/>
    <lineage>
        <taxon>Bacteria</taxon>
        <taxon>Pseudomonadati</taxon>
        <taxon>Pseudomonadota</taxon>
        <taxon>Alphaproteobacteria</taxon>
        <taxon>Hyphomicrobiales</taxon>
        <taxon>Tepidamorphaceae</taxon>
        <taxon>Tepidamorphus</taxon>
    </lineage>
</organism>
<protein>
    <submittedName>
        <fullName evidence="7">Carbohydrate ABC transporter ATP-binding protein (CUT1 family)</fullName>
    </submittedName>
</protein>